<evidence type="ECO:0000313" key="3">
    <source>
        <dbReference type="Proteomes" id="UP000620550"/>
    </source>
</evidence>
<dbReference type="Proteomes" id="UP000620550">
    <property type="component" value="Unassembled WGS sequence"/>
</dbReference>
<evidence type="ECO:0000313" key="2">
    <source>
        <dbReference type="EMBL" id="GHE42165.1"/>
    </source>
</evidence>
<dbReference type="Pfam" id="PF13460">
    <property type="entry name" value="NAD_binding_10"/>
    <property type="match status" value="1"/>
</dbReference>
<dbReference type="EMBL" id="BNAF01000010">
    <property type="protein sequence ID" value="GHE42165.1"/>
    <property type="molecule type" value="Genomic_DNA"/>
</dbReference>
<protein>
    <submittedName>
        <fullName evidence="2">Oxidoreductase</fullName>
    </submittedName>
</protein>
<comment type="caution">
    <text evidence="2">The sequence shown here is derived from an EMBL/GenBank/DDBJ whole genome shotgun (WGS) entry which is preliminary data.</text>
</comment>
<keyword evidence="3" id="KW-1185">Reference proteome</keyword>
<dbReference type="SUPFAM" id="SSF51735">
    <property type="entry name" value="NAD(P)-binding Rossmann-fold domains"/>
    <property type="match status" value="1"/>
</dbReference>
<dbReference type="PANTHER" id="PTHR14097:SF7">
    <property type="entry name" value="OXIDOREDUCTASE HTATIP2"/>
    <property type="match status" value="1"/>
</dbReference>
<proteinExistence type="predicted"/>
<dbReference type="RefSeq" id="WP_189627199.1">
    <property type="nucleotide sequence ID" value="NZ_BNAF01000010.1"/>
</dbReference>
<evidence type="ECO:0000259" key="1">
    <source>
        <dbReference type="Pfam" id="PF13460"/>
    </source>
</evidence>
<dbReference type="InterPro" id="IPR016040">
    <property type="entry name" value="NAD(P)-bd_dom"/>
</dbReference>
<sequence>MRALVIGATGATGKEVVKQLLEDERFTEIIAFVRRPHFAEQHKLKEHIVQFDALEASSDHIKGDVAFSCLGTTLKDAGSKEAQWHVDHDYQLHFAQLCQAGGVRHFILLSAVGANPHSNFFYNKMKGVLEMEVKALRFEQLSIIQPGLILRPDSDRIGEIIAGKVLGFFNRLGLFKQFAGTSTKKLARILVQESKDKRLGVRVLPVKEYQKS</sequence>
<reference evidence="3" key="1">
    <citation type="journal article" date="2019" name="Int. J. Syst. Evol. Microbiol.">
        <title>The Global Catalogue of Microorganisms (GCM) 10K type strain sequencing project: providing services to taxonomists for standard genome sequencing and annotation.</title>
        <authorList>
            <consortium name="The Broad Institute Genomics Platform"/>
            <consortium name="The Broad Institute Genome Sequencing Center for Infectious Disease"/>
            <person name="Wu L."/>
            <person name="Ma J."/>
        </authorList>
    </citation>
    <scope>NUCLEOTIDE SEQUENCE [LARGE SCALE GENOMIC DNA]</scope>
    <source>
        <strain evidence="3">CGMCC 1.12966</strain>
    </source>
</reference>
<feature type="domain" description="NAD(P)-binding" evidence="1">
    <location>
        <begin position="7"/>
        <end position="130"/>
    </location>
</feature>
<organism evidence="2 3">
    <name type="scientific">Sphingobacterium griseoflavum</name>
    <dbReference type="NCBI Taxonomy" id="1474952"/>
    <lineage>
        <taxon>Bacteria</taxon>
        <taxon>Pseudomonadati</taxon>
        <taxon>Bacteroidota</taxon>
        <taxon>Sphingobacteriia</taxon>
        <taxon>Sphingobacteriales</taxon>
        <taxon>Sphingobacteriaceae</taxon>
        <taxon>Sphingobacterium</taxon>
    </lineage>
</organism>
<dbReference type="PANTHER" id="PTHR14097">
    <property type="entry name" value="OXIDOREDUCTASE HTATIP2"/>
    <property type="match status" value="1"/>
</dbReference>
<dbReference type="Gene3D" id="3.40.50.720">
    <property type="entry name" value="NAD(P)-binding Rossmann-like Domain"/>
    <property type="match status" value="1"/>
</dbReference>
<gene>
    <name evidence="2" type="ORF">GCM10017764_26760</name>
</gene>
<dbReference type="InterPro" id="IPR036291">
    <property type="entry name" value="NAD(P)-bd_dom_sf"/>
</dbReference>
<accession>A0ABQ3I244</accession>
<name>A0ABQ3I244_9SPHI</name>